<evidence type="ECO:0000256" key="3">
    <source>
        <dbReference type="ARBA" id="ARBA00022989"/>
    </source>
</evidence>
<dbReference type="OrthoDB" id="444631at2759"/>
<evidence type="ECO:0000256" key="2">
    <source>
        <dbReference type="ARBA" id="ARBA00022692"/>
    </source>
</evidence>
<protein>
    <recommendedName>
        <fullName evidence="7">Rhodopsin domain-containing protein</fullName>
    </recommendedName>
</protein>
<comment type="similarity">
    <text evidence="5">Belongs to the SAT4 family.</text>
</comment>
<evidence type="ECO:0000313" key="9">
    <source>
        <dbReference type="Proteomes" id="UP000799771"/>
    </source>
</evidence>
<evidence type="ECO:0000256" key="1">
    <source>
        <dbReference type="ARBA" id="ARBA00004141"/>
    </source>
</evidence>
<evidence type="ECO:0000259" key="7">
    <source>
        <dbReference type="Pfam" id="PF20684"/>
    </source>
</evidence>
<feature type="transmembrane region" description="Helical" evidence="6">
    <location>
        <begin position="118"/>
        <end position="139"/>
    </location>
</feature>
<evidence type="ECO:0000256" key="4">
    <source>
        <dbReference type="ARBA" id="ARBA00023136"/>
    </source>
</evidence>
<keyword evidence="9" id="KW-1185">Reference proteome</keyword>
<dbReference type="GO" id="GO:0016020">
    <property type="term" value="C:membrane"/>
    <property type="evidence" value="ECO:0007669"/>
    <property type="project" value="UniProtKB-SubCell"/>
</dbReference>
<evidence type="ECO:0000256" key="5">
    <source>
        <dbReference type="ARBA" id="ARBA00038359"/>
    </source>
</evidence>
<accession>A0A6A6AJW4</accession>
<keyword evidence="4 6" id="KW-0472">Membrane</keyword>
<comment type="subcellular location">
    <subcellularLocation>
        <location evidence="1">Membrane</location>
        <topology evidence="1">Multi-pass membrane protein</topology>
    </subcellularLocation>
</comment>
<dbReference type="GeneID" id="54409905"/>
<dbReference type="EMBL" id="ML977501">
    <property type="protein sequence ID" value="KAF2131846.1"/>
    <property type="molecule type" value="Genomic_DNA"/>
</dbReference>
<dbReference type="Proteomes" id="UP000799771">
    <property type="component" value="Unassembled WGS sequence"/>
</dbReference>
<dbReference type="Pfam" id="PF20684">
    <property type="entry name" value="Fung_rhodopsin"/>
    <property type="match status" value="1"/>
</dbReference>
<dbReference type="PANTHER" id="PTHR33048:SF146">
    <property type="entry name" value="INTEGRAL MEMBRANE PROTEIN"/>
    <property type="match status" value="1"/>
</dbReference>
<feature type="transmembrane region" description="Helical" evidence="6">
    <location>
        <begin position="58"/>
        <end position="75"/>
    </location>
</feature>
<dbReference type="PANTHER" id="PTHR33048">
    <property type="entry name" value="PTH11-LIKE INTEGRAL MEMBRANE PROTEIN (AFU_ORTHOLOGUE AFUA_5G11245)"/>
    <property type="match status" value="1"/>
</dbReference>
<keyword evidence="2 6" id="KW-0812">Transmembrane</keyword>
<proteinExistence type="inferred from homology"/>
<feature type="transmembrane region" description="Helical" evidence="6">
    <location>
        <begin position="27"/>
        <end position="46"/>
    </location>
</feature>
<gene>
    <name evidence="8" type="ORF">P153DRAFT_373712</name>
</gene>
<name>A0A6A6AJW4_9PLEO</name>
<reference evidence="8" key="1">
    <citation type="journal article" date="2020" name="Stud. Mycol.">
        <title>101 Dothideomycetes genomes: a test case for predicting lifestyles and emergence of pathogens.</title>
        <authorList>
            <person name="Haridas S."/>
            <person name="Albert R."/>
            <person name="Binder M."/>
            <person name="Bloem J."/>
            <person name="Labutti K."/>
            <person name="Salamov A."/>
            <person name="Andreopoulos B."/>
            <person name="Baker S."/>
            <person name="Barry K."/>
            <person name="Bills G."/>
            <person name="Bluhm B."/>
            <person name="Cannon C."/>
            <person name="Castanera R."/>
            <person name="Culley D."/>
            <person name="Daum C."/>
            <person name="Ezra D."/>
            <person name="Gonzalez J."/>
            <person name="Henrissat B."/>
            <person name="Kuo A."/>
            <person name="Liang C."/>
            <person name="Lipzen A."/>
            <person name="Lutzoni F."/>
            <person name="Magnuson J."/>
            <person name="Mondo S."/>
            <person name="Nolan M."/>
            <person name="Ohm R."/>
            <person name="Pangilinan J."/>
            <person name="Park H.-J."/>
            <person name="Ramirez L."/>
            <person name="Alfaro M."/>
            <person name="Sun H."/>
            <person name="Tritt A."/>
            <person name="Yoshinaga Y."/>
            <person name="Zwiers L.-H."/>
            <person name="Turgeon B."/>
            <person name="Goodwin S."/>
            <person name="Spatafora J."/>
            <person name="Crous P."/>
            <person name="Grigoriev I."/>
        </authorList>
    </citation>
    <scope>NUCLEOTIDE SEQUENCE</scope>
    <source>
        <strain evidence="8">CBS 119687</strain>
    </source>
</reference>
<dbReference type="InterPro" id="IPR049326">
    <property type="entry name" value="Rhodopsin_dom_fungi"/>
</dbReference>
<organism evidence="8 9">
    <name type="scientific">Dothidotthia symphoricarpi CBS 119687</name>
    <dbReference type="NCBI Taxonomy" id="1392245"/>
    <lineage>
        <taxon>Eukaryota</taxon>
        <taxon>Fungi</taxon>
        <taxon>Dikarya</taxon>
        <taxon>Ascomycota</taxon>
        <taxon>Pezizomycotina</taxon>
        <taxon>Dothideomycetes</taxon>
        <taxon>Pleosporomycetidae</taxon>
        <taxon>Pleosporales</taxon>
        <taxon>Dothidotthiaceae</taxon>
        <taxon>Dothidotthia</taxon>
    </lineage>
</organism>
<keyword evidence="3 6" id="KW-1133">Transmembrane helix</keyword>
<dbReference type="RefSeq" id="XP_033526233.1">
    <property type="nucleotide sequence ID" value="XM_033669473.1"/>
</dbReference>
<evidence type="ECO:0000256" key="6">
    <source>
        <dbReference type="SAM" id="Phobius"/>
    </source>
</evidence>
<dbReference type="InterPro" id="IPR052337">
    <property type="entry name" value="SAT4-like"/>
</dbReference>
<evidence type="ECO:0000313" key="8">
    <source>
        <dbReference type="EMBL" id="KAF2131846.1"/>
    </source>
</evidence>
<feature type="domain" description="Rhodopsin" evidence="7">
    <location>
        <begin position="98"/>
        <end position="168"/>
    </location>
</feature>
<sequence length="240" mass="27437">MSSDDLSDVAWDKTDLPATMSRGQLEGVNTVMLALTSLVFVARVLIRVTKRNFEMHDFFCYLSYICYLAMWVMYLKENGPLYRAEGMQRGEIPPYPDILMFLPFRMTWNLQMPRTQKLGVFVLFGSGWICVLFATLRVVQVGVKDGVPKSPDPKWLQMWTVIETSMGTFFPLQSVLHSPRFGTQNAVYERTTYNVKMKSVRSGSTGQRKRKNDSLYTDTHGSEEVLAHYGGHITVPTEVH</sequence>
<dbReference type="AlphaFoldDB" id="A0A6A6AJW4"/>